<feature type="region of interest" description="Disordered" evidence="1">
    <location>
        <begin position="638"/>
        <end position="662"/>
    </location>
</feature>
<feature type="compositionally biased region" description="Acidic residues" evidence="1">
    <location>
        <begin position="755"/>
        <end position="769"/>
    </location>
</feature>
<dbReference type="PANTHER" id="PTHR15512:SF2">
    <property type="match status" value="1"/>
</dbReference>
<feature type="region of interest" description="Disordered" evidence="1">
    <location>
        <begin position="332"/>
        <end position="377"/>
    </location>
</feature>
<dbReference type="GO" id="GO:0070187">
    <property type="term" value="C:shelterin complex"/>
    <property type="evidence" value="ECO:0007669"/>
    <property type="project" value="InterPro"/>
</dbReference>
<dbReference type="PANTHER" id="PTHR15512">
    <property type="entry name" value="TERF1-INTERACTING NUCLEAR FACTOR 2"/>
    <property type="match status" value="1"/>
</dbReference>
<organism evidence="3 4">
    <name type="scientific">Gadus morhua</name>
    <name type="common">Atlantic cod</name>
    <dbReference type="NCBI Taxonomy" id="8049"/>
    <lineage>
        <taxon>Eukaryota</taxon>
        <taxon>Metazoa</taxon>
        <taxon>Chordata</taxon>
        <taxon>Craniata</taxon>
        <taxon>Vertebrata</taxon>
        <taxon>Euteleostomi</taxon>
        <taxon>Actinopterygii</taxon>
        <taxon>Neopterygii</taxon>
        <taxon>Teleostei</taxon>
        <taxon>Neoteleostei</taxon>
        <taxon>Acanthomorphata</taxon>
        <taxon>Zeiogadaria</taxon>
        <taxon>Gadariae</taxon>
        <taxon>Gadiformes</taxon>
        <taxon>Gadoidei</taxon>
        <taxon>Gadidae</taxon>
        <taxon>Gadus</taxon>
    </lineage>
</organism>
<feature type="domain" description="Myb-like" evidence="2">
    <location>
        <begin position="239"/>
        <end position="303"/>
    </location>
</feature>
<evidence type="ECO:0000259" key="2">
    <source>
        <dbReference type="SMART" id="SM00717"/>
    </source>
</evidence>
<feature type="domain" description="Myb-like" evidence="2">
    <location>
        <begin position="532"/>
        <end position="596"/>
    </location>
</feature>
<dbReference type="GO" id="GO:1904356">
    <property type="term" value="P:regulation of telomere maintenance via telomere lengthening"/>
    <property type="evidence" value="ECO:0007669"/>
    <property type="project" value="TreeGrafter"/>
</dbReference>
<dbReference type="OMA" id="DWEQCRQ"/>
<dbReference type="SMART" id="SM00717">
    <property type="entry name" value="SANT"/>
    <property type="match status" value="4"/>
</dbReference>
<feature type="region of interest" description="Disordered" evidence="1">
    <location>
        <begin position="497"/>
        <end position="519"/>
    </location>
</feature>
<reference evidence="3" key="1">
    <citation type="submission" date="2025-08" db="UniProtKB">
        <authorList>
            <consortium name="Ensembl"/>
        </authorList>
    </citation>
    <scope>IDENTIFICATION</scope>
</reference>
<feature type="compositionally biased region" description="Acidic residues" evidence="1">
    <location>
        <begin position="343"/>
        <end position="377"/>
    </location>
</feature>
<feature type="region of interest" description="Disordered" evidence="1">
    <location>
        <begin position="85"/>
        <end position="215"/>
    </location>
</feature>
<dbReference type="InterPro" id="IPR039098">
    <property type="entry name" value="TINF2"/>
</dbReference>
<dbReference type="Ensembl" id="ENSGMOT00000029429.1">
    <property type="protein sequence ID" value="ENSGMOP00000028191.1"/>
    <property type="gene ID" value="ENSGMOG00000025013.1"/>
</dbReference>
<sequence>MLVWEFISRLDELLPIPDFTQMVEWLVGVPSFLHDTLQSFRQREDMKVALEHHGNLEQFEEKDPSLLPMDDCILYSLSLPTKTRMEVSSASPSPSQDVSLLPDVPNTPTSAEDRGRRSAERARLRRERREAVAGQIRAESESLDDSDAMCPPDASGPADAPPPTELSADDDVYISRGGRALRKRKMSRTPEPPAKQPSKRPPSHREPSLEVDSSGESPLISIWGEYTDPQAPSVPAVENKAPWSDDETLRLLEIWGKDSVQRGLQGCIKNRHIFSLIAQRLAEHGHVRSVEQCQVRIKRLKKAYRHCLKRNRRKTTNKTECKFYEQLEGVLGGPSGGPKVTYDPEEEEEGEGDEEEEEEELKQEEEELKQEEEDDEDLQILGCPSREVMGAEAPRSVPWTDAETQCLVNIWGKDQVQQGLKGVQRRGPVFPSIAQMMGALGYSRSAEQCQSRLKRLKSTFRQCYNNNLQGKRQVECKFYEQLGRVLTTDLSFSEALEESSDPLDPIDQEDEEKPTHADPSAWHREMGAVERRKVPWSDKETVILLELWGDHHVQYSLRRSPHNGHVFTDISEKLGANGFYRSAGQCHTRVKRLKARYRQARENLRTSGTDKIDFKFYDLLEQIVEKQPSTSSLLLPDAATVSEESDGESANGADATASSKPSLWSDEETLALMAVWGEEEVQRALRGAVHNGHVYAEISERMRGRGHGKSQEQCRWKVKALRAHFRQCYDRKKRLKSKVEYKFYPQLEAILGQEVNDESELKEEEEEQETAGRVTFLSITAHPTR</sequence>
<dbReference type="GO" id="GO:0016233">
    <property type="term" value="P:telomere capping"/>
    <property type="evidence" value="ECO:0007669"/>
    <property type="project" value="InterPro"/>
</dbReference>
<keyword evidence="4" id="KW-1185">Reference proteome</keyword>
<dbReference type="GeneTree" id="ENSGT00440000038175"/>
<dbReference type="InterPro" id="IPR044822">
    <property type="entry name" value="Myb_DNA-bind_4"/>
</dbReference>
<name>A0A8C5A8F9_GADMO</name>
<dbReference type="Gene3D" id="1.10.10.60">
    <property type="entry name" value="Homeodomain-like"/>
    <property type="match status" value="4"/>
</dbReference>
<feature type="compositionally biased region" description="Basic and acidic residues" evidence="1">
    <location>
        <begin position="111"/>
        <end position="131"/>
    </location>
</feature>
<evidence type="ECO:0000256" key="1">
    <source>
        <dbReference type="SAM" id="MobiDB-lite"/>
    </source>
</evidence>
<dbReference type="InterPro" id="IPR001005">
    <property type="entry name" value="SANT/Myb"/>
</dbReference>
<dbReference type="Proteomes" id="UP000694546">
    <property type="component" value="Chromosome 4"/>
</dbReference>
<reference evidence="3" key="2">
    <citation type="submission" date="2025-09" db="UniProtKB">
        <authorList>
            <consortium name="Ensembl"/>
        </authorList>
    </citation>
    <scope>IDENTIFICATION</scope>
</reference>
<dbReference type="AlphaFoldDB" id="A0A8C5A8F9"/>
<feature type="region of interest" description="Disordered" evidence="1">
    <location>
        <begin position="755"/>
        <end position="785"/>
    </location>
</feature>
<dbReference type="GO" id="GO:0042162">
    <property type="term" value="F:telomeric DNA binding"/>
    <property type="evidence" value="ECO:0007669"/>
    <property type="project" value="TreeGrafter"/>
</dbReference>
<feature type="domain" description="Myb-like" evidence="2">
    <location>
        <begin position="395"/>
        <end position="459"/>
    </location>
</feature>
<feature type="compositionally biased region" description="Acidic residues" evidence="1">
    <location>
        <begin position="497"/>
        <end position="512"/>
    </location>
</feature>
<evidence type="ECO:0000313" key="4">
    <source>
        <dbReference type="Proteomes" id="UP000694546"/>
    </source>
</evidence>
<dbReference type="Pfam" id="PF13837">
    <property type="entry name" value="Myb_DNA-bind_4"/>
    <property type="match status" value="4"/>
</dbReference>
<protein>
    <recommendedName>
        <fullName evidence="2">Myb-like domain-containing protein</fullName>
    </recommendedName>
</protein>
<evidence type="ECO:0000313" key="3">
    <source>
        <dbReference type="Ensembl" id="ENSGMOP00000028191.1"/>
    </source>
</evidence>
<accession>A0A8C5A8F9</accession>
<feature type="domain" description="Myb-like" evidence="2">
    <location>
        <begin position="672"/>
        <end position="731"/>
    </location>
</feature>
<proteinExistence type="predicted"/>